<feature type="active site" description="Proton donor 1" evidence="4">
    <location>
        <position position="509"/>
    </location>
</feature>
<dbReference type="GO" id="GO:0016020">
    <property type="term" value="C:membrane"/>
    <property type="evidence" value="ECO:0007669"/>
    <property type="project" value="InterPro"/>
</dbReference>
<dbReference type="PANTHER" id="PTHR10514:SF27">
    <property type="entry name" value="ANGIOTENSIN-CONVERTING ENZYME"/>
    <property type="match status" value="1"/>
</dbReference>
<dbReference type="InterPro" id="IPR001548">
    <property type="entry name" value="Peptidase_M2"/>
</dbReference>
<evidence type="ECO:0000256" key="4">
    <source>
        <dbReference type="PIRSR" id="PIRSR601548-1"/>
    </source>
</evidence>
<dbReference type="CDD" id="cd06461">
    <property type="entry name" value="M2_ACE"/>
    <property type="match status" value="1"/>
</dbReference>
<feature type="binding site" evidence="7">
    <location>
        <position position="382"/>
    </location>
    <ligand>
        <name>Zn(2+)</name>
        <dbReference type="ChEBI" id="CHEBI:29105"/>
        <label>1</label>
        <note>catalytic</note>
    </ligand>
</feature>
<name>A0A1I2MAC0_9BACT</name>
<dbReference type="OrthoDB" id="9762795at2"/>
<dbReference type="Pfam" id="PF01401">
    <property type="entry name" value="Peptidase_M2"/>
    <property type="match status" value="1"/>
</dbReference>
<feature type="binding site" evidence="7">
    <location>
        <position position="408"/>
    </location>
    <ligand>
        <name>Zn(2+)</name>
        <dbReference type="ChEBI" id="CHEBI:29105"/>
        <label>1</label>
        <note>catalytic</note>
    </ligand>
</feature>
<evidence type="ECO:0000256" key="3">
    <source>
        <dbReference type="ARBA" id="ARBA00023180"/>
    </source>
</evidence>
<feature type="binding site" evidence="7">
    <location>
        <position position="378"/>
    </location>
    <ligand>
        <name>Zn(2+)</name>
        <dbReference type="ChEBI" id="CHEBI:29105"/>
        <label>1</label>
        <note>catalytic</note>
    </ligand>
</feature>
<dbReference type="GO" id="GO:0006508">
    <property type="term" value="P:proteolysis"/>
    <property type="evidence" value="ECO:0007669"/>
    <property type="project" value="InterPro"/>
</dbReference>
<keyword evidence="2" id="KW-1015">Disulfide bond</keyword>
<organism evidence="10 11">
    <name type="scientific">Pontibacter chinhatensis</name>
    <dbReference type="NCBI Taxonomy" id="1436961"/>
    <lineage>
        <taxon>Bacteria</taxon>
        <taxon>Pseudomonadati</taxon>
        <taxon>Bacteroidota</taxon>
        <taxon>Cytophagia</taxon>
        <taxon>Cytophagales</taxon>
        <taxon>Hymenobacteraceae</taxon>
        <taxon>Pontibacter</taxon>
    </lineage>
</organism>
<evidence type="ECO:0000313" key="11">
    <source>
        <dbReference type="Proteomes" id="UP000198724"/>
    </source>
</evidence>
<evidence type="ECO:0000256" key="1">
    <source>
        <dbReference type="ARBA" id="ARBA00022729"/>
    </source>
</evidence>
<feature type="binding site" evidence="8">
    <location>
        <position position="382"/>
    </location>
    <ligand>
        <name>Zn(2+)</name>
        <dbReference type="ChEBI" id="CHEBI:29105"/>
        <label>2</label>
        <note>catalytic</note>
    </ligand>
</feature>
<feature type="active site" description="Proton acceptor 2" evidence="5">
    <location>
        <position position="379"/>
    </location>
</feature>
<dbReference type="EMBL" id="FOOT01000001">
    <property type="protein sequence ID" value="SFF88413.1"/>
    <property type="molecule type" value="Genomic_DNA"/>
</dbReference>
<evidence type="ECO:0000256" key="6">
    <source>
        <dbReference type="PIRSR" id="PIRSR601548-2"/>
    </source>
</evidence>
<dbReference type="Gene3D" id="1.10.1370.30">
    <property type="match status" value="1"/>
</dbReference>
<dbReference type="PANTHER" id="PTHR10514">
    <property type="entry name" value="ANGIOTENSIN-CONVERTING ENZYME"/>
    <property type="match status" value="1"/>
</dbReference>
<reference evidence="11" key="1">
    <citation type="submission" date="2016-10" db="EMBL/GenBank/DDBJ databases">
        <authorList>
            <person name="Varghese N."/>
            <person name="Submissions S."/>
        </authorList>
    </citation>
    <scope>NUCLEOTIDE SEQUENCE [LARGE SCALE GENOMIC DNA]</scope>
    <source>
        <strain evidence="11">LP51</strain>
    </source>
</reference>
<dbReference type="PRINTS" id="PR00791">
    <property type="entry name" value="PEPDIPTASEA"/>
</dbReference>
<evidence type="ECO:0000256" key="8">
    <source>
        <dbReference type="PIRSR" id="PIRSR601548-8"/>
    </source>
</evidence>
<feature type="binding site" evidence="8">
    <location>
        <position position="408"/>
    </location>
    <ligand>
        <name>Zn(2+)</name>
        <dbReference type="ChEBI" id="CHEBI:29105"/>
        <label>2</label>
        <note>catalytic</note>
    </ligand>
</feature>
<sequence length="609" mass="69754">MKKLIFTGLTAAVLLSSCSSQKTETAGTEQSAALTEVQQEAQAFLDQYSKKYQELYTNSAEAEWNSNTKIVEGDTTNAAATRRANEAFAAFTGSEENIGMARTMLEKKDQLTPLQVQQFEAILFAAANNPQIIPDVVRARIKAETEQTEKLYGFDYRLSGKSVSTNDIDNILKTEKNVKKRLDAWNASKEVGPGLREGLLNLRELRNKTVQSLGYDDYFTYQASDYDMTREEMMELMQQINEELRPLYRELHTYARYELAKKYGAMEVPDYLPAHWVPNRWGQDWSSMVEVAGIDLDAALKPKGAEWQVKQAERFYTSMGFPELPQSFYTKSSLYPLPPNAGYKKNNHASAWHMDLDKDVRCLMSVEPNAEWYETTHHELGHIYYYMTYTNPDVPLLLRGGANRAYHEAVGSLLGLAAMQKPFLAELDLIDENVQTDEVQALLKEALNYVVFIPFSSGVMSEWEHDFYAKNLPADQLNKRWWELTKKYQGIVPPTNRGENYLDAATKTHINDDAAQYYDYAMSYVILFQLHDHIAKNILKQDPHVTNYYGSKEVGNFLRDIMYPGASADWRQMLKETTGEELSARAMVAYFQPLMDYLKEQNKGRKYTL</sequence>
<feature type="binding site" evidence="8">
    <location>
        <position position="378"/>
    </location>
    <ligand>
        <name>Zn(2+)</name>
        <dbReference type="ChEBI" id="CHEBI:29105"/>
        <label>2</label>
        <note>catalytic</note>
    </ligand>
</feature>
<feature type="chain" id="PRO_5011526727" evidence="9">
    <location>
        <begin position="23"/>
        <end position="609"/>
    </location>
</feature>
<keyword evidence="11" id="KW-1185">Reference proteome</keyword>
<accession>A0A1I2MAC0</accession>
<gene>
    <name evidence="10" type="ORF">SAMN05421739_101238</name>
</gene>
<dbReference type="PROSITE" id="PS52011">
    <property type="entry name" value="PEPTIDASE_M2"/>
    <property type="match status" value="1"/>
</dbReference>
<dbReference type="RefSeq" id="WP_092098201.1">
    <property type="nucleotide sequence ID" value="NZ_FOOT01000001.1"/>
</dbReference>
<feature type="active site" description="Proton donor 2" evidence="5">
    <location>
        <position position="509"/>
    </location>
</feature>
<dbReference type="GO" id="GO:0008241">
    <property type="term" value="F:peptidyl-dipeptidase activity"/>
    <property type="evidence" value="ECO:0007669"/>
    <property type="project" value="InterPro"/>
</dbReference>
<evidence type="ECO:0000256" key="2">
    <source>
        <dbReference type="ARBA" id="ARBA00023157"/>
    </source>
</evidence>
<keyword evidence="7" id="KW-0479">Metal-binding</keyword>
<evidence type="ECO:0000256" key="7">
    <source>
        <dbReference type="PIRSR" id="PIRSR601548-3"/>
    </source>
</evidence>
<feature type="signal peptide" evidence="9">
    <location>
        <begin position="1"/>
        <end position="22"/>
    </location>
</feature>
<dbReference type="GO" id="GO:0008237">
    <property type="term" value="F:metallopeptidase activity"/>
    <property type="evidence" value="ECO:0007669"/>
    <property type="project" value="InterPro"/>
</dbReference>
<keyword evidence="3" id="KW-0325">Glycoprotein</keyword>
<protein>
    <submittedName>
        <fullName evidence="10">Peptidyl-dipeptidase A</fullName>
    </submittedName>
</protein>
<feature type="active site" description="Proton acceptor 1" evidence="4">
    <location>
        <position position="379"/>
    </location>
</feature>
<keyword evidence="7" id="KW-0862">Zinc</keyword>
<dbReference type="PROSITE" id="PS51257">
    <property type="entry name" value="PROKAR_LIPOPROTEIN"/>
    <property type="match status" value="1"/>
</dbReference>
<feature type="binding site" evidence="6">
    <location>
        <position position="226"/>
    </location>
    <ligand>
        <name>chloride</name>
        <dbReference type="ChEBI" id="CHEBI:17996"/>
        <label>1</label>
    </ligand>
</feature>
<evidence type="ECO:0000256" key="9">
    <source>
        <dbReference type="SAM" id="SignalP"/>
    </source>
</evidence>
<proteinExistence type="predicted"/>
<dbReference type="AlphaFoldDB" id="A0A1I2MAC0"/>
<dbReference type="Proteomes" id="UP000198724">
    <property type="component" value="Unassembled WGS sequence"/>
</dbReference>
<keyword evidence="1 9" id="KW-0732">Signal</keyword>
<dbReference type="STRING" id="1436961.SAMN05421739_101238"/>
<dbReference type="SUPFAM" id="SSF55486">
    <property type="entry name" value="Metalloproteases ('zincins'), catalytic domain"/>
    <property type="match status" value="1"/>
</dbReference>
<evidence type="ECO:0000256" key="5">
    <source>
        <dbReference type="PIRSR" id="PIRSR601548-11"/>
    </source>
</evidence>
<evidence type="ECO:0000313" key="10">
    <source>
        <dbReference type="EMBL" id="SFF88413.1"/>
    </source>
</evidence>